<dbReference type="InterPro" id="IPR036388">
    <property type="entry name" value="WH-like_DNA-bd_sf"/>
</dbReference>
<organism evidence="7 8">
    <name type="scientific">Amazonocrinis nigriterrae CENA67</name>
    <dbReference type="NCBI Taxonomy" id="2794033"/>
    <lineage>
        <taxon>Bacteria</taxon>
        <taxon>Bacillati</taxon>
        <taxon>Cyanobacteriota</taxon>
        <taxon>Cyanophyceae</taxon>
        <taxon>Nostocales</taxon>
        <taxon>Nostocaceae</taxon>
        <taxon>Amazonocrinis</taxon>
        <taxon>Amazonocrinis nigriterrae</taxon>
    </lineage>
</organism>
<dbReference type="InterPro" id="IPR000700">
    <property type="entry name" value="PAS-assoc_C"/>
</dbReference>
<evidence type="ECO:0000259" key="6">
    <source>
        <dbReference type="PROSITE" id="PS51063"/>
    </source>
</evidence>
<dbReference type="PROSITE" id="PS50113">
    <property type="entry name" value="PAC"/>
    <property type="match status" value="1"/>
</dbReference>
<dbReference type="Gene3D" id="1.10.10.10">
    <property type="entry name" value="Winged helix-like DNA-binding domain superfamily/Winged helix DNA-binding domain"/>
    <property type="match status" value="1"/>
</dbReference>
<keyword evidence="3" id="KW-0804">Transcription</keyword>
<dbReference type="Gene3D" id="3.30.450.20">
    <property type="entry name" value="PAS domain"/>
    <property type="match status" value="1"/>
</dbReference>
<dbReference type="InterPro" id="IPR013767">
    <property type="entry name" value="PAS_fold"/>
</dbReference>
<dbReference type="Pfam" id="PF13545">
    <property type="entry name" value="HTH_Crp_2"/>
    <property type="match status" value="1"/>
</dbReference>
<evidence type="ECO:0000259" key="5">
    <source>
        <dbReference type="PROSITE" id="PS50113"/>
    </source>
</evidence>
<keyword evidence="8" id="KW-1185">Reference proteome</keyword>
<dbReference type="GO" id="GO:0003677">
    <property type="term" value="F:DNA binding"/>
    <property type="evidence" value="ECO:0007669"/>
    <property type="project" value="UniProtKB-KW"/>
</dbReference>
<dbReference type="InterPro" id="IPR035965">
    <property type="entry name" value="PAS-like_dom_sf"/>
</dbReference>
<name>A0A8J7L8V9_9NOST</name>
<feature type="domain" description="PAC" evidence="5">
    <location>
        <begin position="146"/>
        <end position="198"/>
    </location>
</feature>
<dbReference type="PROSITE" id="PS50112">
    <property type="entry name" value="PAS"/>
    <property type="match status" value="1"/>
</dbReference>
<dbReference type="CDD" id="cd00130">
    <property type="entry name" value="PAS"/>
    <property type="match status" value="1"/>
</dbReference>
<keyword evidence="1" id="KW-0805">Transcription regulation</keyword>
<protein>
    <submittedName>
        <fullName evidence="7">PAS domain S-box protein</fullName>
    </submittedName>
</protein>
<dbReference type="InterPro" id="IPR018490">
    <property type="entry name" value="cNMP-bd_dom_sf"/>
</dbReference>
<dbReference type="Pfam" id="PF00989">
    <property type="entry name" value="PAS"/>
    <property type="match status" value="1"/>
</dbReference>
<dbReference type="NCBIfam" id="TIGR00229">
    <property type="entry name" value="sensory_box"/>
    <property type="match status" value="1"/>
</dbReference>
<evidence type="ECO:0000256" key="3">
    <source>
        <dbReference type="ARBA" id="ARBA00023163"/>
    </source>
</evidence>
<dbReference type="SMART" id="SM00419">
    <property type="entry name" value="HTH_CRP"/>
    <property type="match status" value="1"/>
</dbReference>
<dbReference type="RefSeq" id="WP_198125479.1">
    <property type="nucleotide sequence ID" value="NZ_JAECZC010000027.1"/>
</dbReference>
<sequence length="389" mass="44447">MNIEKFLRRTEILNKRLADLSQTANILPWIPPELLPQAFQEVQTNLRNLHLAVDELYQQNEQLIEIQSLLASERQHYRDLFESAPEAYLVTNAKGIIFEANLAAARLLNLSKQYMVGKALINFVPLEERQHLRSFLNQLSESDKDRELIVRFQQRDGESFNANLAVAIVRNQQGDAISLRWIMRKIVEAKQAELSLVNHDSDFTQNRYIYKYTKGENISLNPLEILYVCRGLVKLSSFCETGEEVLVGLAKGGMVFGSSLTFLNNYQATALCDVELVSIHVGEIAASLTLSYTFLPKIKQRLQQTEAFLVICGRRRVKDRLHHLLQFLKQEVGESMSNGTRLSVRFTHEDIASACCTTRVTVTRLMGKLEKQGFISFDSKNFLILKDFS</sequence>
<dbReference type="CDD" id="cd00092">
    <property type="entry name" value="HTH_CRP"/>
    <property type="match status" value="1"/>
</dbReference>
<dbReference type="InterPro" id="IPR036390">
    <property type="entry name" value="WH_DNA-bd_sf"/>
</dbReference>
<comment type="caution">
    <text evidence="7">The sequence shown here is derived from an EMBL/GenBank/DDBJ whole genome shotgun (WGS) entry which is preliminary data.</text>
</comment>
<dbReference type="InterPro" id="IPR014710">
    <property type="entry name" value="RmlC-like_jellyroll"/>
</dbReference>
<dbReference type="Proteomes" id="UP000632766">
    <property type="component" value="Unassembled WGS sequence"/>
</dbReference>
<dbReference type="SMART" id="SM00091">
    <property type="entry name" value="PAS"/>
    <property type="match status" value="1"/>
</dbReference>
<dbReference type="InterPro" id="IPR000014">
    <property type="entry name" value="PAS"/>
</dbReference>
<accession>A0A8J7L8V9</accession>
<dbReference type="SUPFAM" id="SSF51206">
    <property type="entry name" value="cAMP-binding domain-like"/>
    <property type="match status" value="1"/>
</dbReference>
<dbReference type="PROSITE" id="PS51063">
    <property type="entry name" value="HTH_CRP_2"/>
    <property type="match status" value="1"/>
</dbReference>
<feature type="domain" description="HTH crp-type" evidence="6">
    <location>
        <begin position="315"/>
        <end position="389"/>
    </location>
</feature>
<dbReference type="EMBL" id="JAECZC010000027">
    <property type="protein sequence ID" value="MBH8563605.1"/>
    <property type="molecule type" value="Genomic_DNA"/>
</dbReference>
<dbReference type="AlphaFoldDB" id="A0A8J7L8V9"/>
<evidence type="ECO:0000256" key="2">
    <source>
        <dbReference type="ARBA" id="ARBA00023125"/>
    </source>
</evidence>
<dbReference type="Gene3D" id="2.60.120.10">
    <property type="entry name" value="Jelly Rolls"/>
    <property type="match status" value="1"/>
</dbReference>
<evidence type="ECO:0000313" key="8">
    <source>
        <dbReference type="Proteomes" id="UP000632766"/>
    </source>
</evidence>
<evidence type="ECO:0000259" key="4">
    <source>
        <dbReference type="PROSITE" id="PS50112"/>
    </source>
</evidence>
<reference evidence="7 8" key="1">
    <citation type="journal article" date="2021" name="Int. J. Syst. Evol. Microbiol.">
        <title>Amazonocrinis nigriterrae gen. nov., sp. nov., Atlanticothrix silvestris gen. nov., sp. nov. and Dendronalium phyllosphericum gen. nov., sp. nov., nostocacean cyanobacteria from Brazilian environments.</title>
        <authorList>
            <person name="Alvarenga D.O."/>
            <person name="Andreote A.P.D."/>
            <person name="Branco L.H.Z."/>
            <person name="Delbaje E."/>
            <person name="Cruz R.B."/>
            <person name="Varani A.M."/>
            <person name="Fiore M.F."/>
        </authorList>
    </citation>
    <scope>NUCLEOTIDE SEQUENCE [LARGE SCALE GENOMIC DNA]</scope>
    <source>
        <strain evidence="7 8">CENA67</strain>
    </source>
</reference>
<evidence type="ECO:0000256" key="1">
    <source>
        <dbReference type="ARBA" id="ARBA00023015"/>
    </source>
</evidence>
<dbReference type="GO" id="GO:0006355">
    <property type="term" value="P:regulation of DNA-templated transcription"/>
    <property type="evidence" value="ECO:0007669"/>
    <property type="project" value="InterPro"/>
</dbReference>
<gene>
    <name evidence="7" type="ORF">I8748_15640</name>
</gene>
<dbReference type="SUPFAM" id="SSF46785">
    <property type="entry name" value="Winged helix' DNA-binding domain"/>
    <property type="match status" value="1"/>
</dbReference>
<dbReference type="SUPFAM" id="SSF55785">
    <property type="entry name" value="PYP-like sensor domain (PAS domain)"/>
    <property type="match status" value="1"/>
</dbReference>
<dbReference type="InterPro" id="IPR012318">
    <property type="entry name" value="HTH_CRP"/>
</dbReference>
<proteinExistence type="predicted"/>
<feature type="domain" description="PAS" evidence="4">
    <location>
        <begin position="73"/>
        <end position="143"/>
    </location>
</feature>
<keyword evidence="2" id="KW-0238">DNA-binding</keyword>
<evidence type="ECO:0000313" key="7">
    <source>
        <dbReference type="EMBL" id="MBH8563605.1"/>
    </source>
</evidence>